<dbReference type="SUPFAM" id="SSF52540">
    <property type="entry name" value="P-loop containing nucleoside triphosphate hydrolases"/>
    <property type="match status" value="1"/>
</dbReference>
<feature type="domain" description="G" evidence="1">
    <location>
        <begin position="1"/>
        <end position="91"/>
    </location>
</feature>
<dbReference type="OrthoDB" id="8954335at2759"/>
<dbReference type="Gene3D" id="3.40.50.300">
    <property type="entry name" value="P-loop containing nucleotide triphosphate hydrolases"/>
    <property type="match status" value="1"/>
</dbReference>
<evidence type="ECO:0000313" key="2">
    <source>
        <dbReference type="EMBL" id="OSX64604.1"/>
    </source>
</evidence>
<gene>
    <name evidence="2" type="ORF">POSPLADRAFT_1097731</name>
</gene>
<accession>A0A1X6N7P3</accession>
<evidence type="ECO:0000313" key="3">
    <source>
        <dbReference type="Proteomes" id="UP000194127"/>
    </source>
</evidence>
<dbReference type="AlphaFoldDB" id="A0A1X6N7P3"/>
<dbReference type="EMBL" id="KZ110593">
    <property type="protein sequence ID" value="OSX64604.1"/>
    <property type="molecule type" value="Genomic_DNA"/>
</dbReference>
<dbReference type="Pfam" id="PF01926">
    <property type="entry name" value="MMR_HSR1"/>
    <property type="match status" value="1"/>
</dbReference>
<dbReference type="Proteomes" id="UP000194127">
    <property type="component" value="Unassembled WGS sequence"/>
</dbReference>
<dbReference type="RefSeq" id="XP_024341398.1">
    <property type="nucleotide sequence ID" value="XM_024483152.1"/>
</dbReference>
<protein>
    <recommendedName>
        <fullName evidence="1">G domain-containing protein</fullName>
    </recommendedName>
</protein>
<dbReference type="InterPro" id="IPR027417">
    <property type="entry name" value="P-loop_NTPase"/>
</dbReference>
<sequence>LMGPTGSGKSTFTNAVCDQQFAEVGHGLGSCTTAVQPIPFKFAGEQVTLVDTPGFDDTVRPQADVLKEIATFLEKTYERGKRFTAVIYMHRITDRRMTGISMETFRLFRKICGDDAMKNVTIVTNMWEEVDEKVGQKREEEIKSNFFKDAFDHGAKMCRHYGTPDSAKDIVRQTLQLDPRVLRVQDEMVKEKKSVPDTDAGIQLLKELDAETERRQKEI</sequence>
<dbReference type="CDD" id="cd00882">
    <property type="entry name" value="Ras_like_GTPase"/>
    <property type="match status" value="1"/>
</dbReference>
<organism evidence="2 3">
    <name type="scientific">Postia placenta MAD-698-R-SB12</name>
    <dbReference type="NCBI Taxonomy" id="670580"/>
    <lineage>
        <taxon>Eukaryota</taxon>
        <taxon>Fungi</taxon>
        <taxon>Dikarya</taxon>
        <taxon>Basidiomycota</taxon>
        <taxon>Agaricomycotina</taxon>
        <taxon>Agaricomycetes</taxon>
        <taxon>Polyporales</taxon>
        <taxon>Adustoporiaceae</taxon>
        <taxon>Rhodonia</taxon>
    </lineage>
</organism>
<feature type="non-terminal residue" evidence="2">
    <location>
        <position position="1"/>
    </location>
</feature>
<keyword evidence="3" id="KW-1185">Reference proteome</keyword>
<dbReference type="GeneID" id="36328101"/>
<feature type="non-terminal residue" evidence="2">
    <location>
        <position position="219"/>
    </location>
</feature>
<proteinExistence type="predicted"/>
<name>A0A1X6N7P3_9APHY</name>
<reference evidence="2 3" key="1">
    <citation type="submission" date="2017-04" db="EMBL/GenBank/DDBJ databases">
        <title>Genome Sequence of the Model Brown-Rot Fungus Postia placenta SB12.</title>
        <authorList>
            <consortium name="DOE Joint Genome Institute"/>
            <person name="Gaskell J."/>
            <person name="Kersten P."/>
            <person name="Larrondo L.F."/>
            <person name="Canessa P."/>
            <person name="Martinez D."/>
            <person name="Hibbett D."/>
            <person name="Schmoll M."/>
            <person name="Kubicek C.P."/>
            <person name="Martinez A.T."/>
            <person name="Yadav J."/>
            <person name="Master E."/>
            <person name="Magnuson J.K."/>
            <person name="James T."/>
            <person name="Yaver D."/>
            <person name="Berka R."/>
            <person name="Labutti K."/>
            <person name="Lipzen A."/>
            <person name="Aerts A."/>
            <person name="Barry K."/>
            <person name="Henrissat B."/>
            <person name="Blanchette R."/>
            <person name="Grigoriev I."/>
            <person name="Cullen D."/>
        </authorList>
    </citation>
    <scope>NUCLEOTIDE SEQUENCE [LARGE SCALE GENOMIC DNA]</scope>
    <source>
        <strain evidence="2 3">MAD-698-R-SB12</strain>
    </source>
</reference>
<evidence type="ECO:0000259" key="1">
    <source>
        <dbReference type="Pfam" id="PF01926"/>
    </source>
</evidence>
<dbReference type="GO" id="GO:0005525">
    <property type="term" value="F:GTP binding"/>
    <property type="evidence" value="ECO:0007669"/>
    <property type="project" value="InterPro"/>
</dbReference>
<dbReference type="InterPro" id="IPR006073">
    <property type="entry name" value="GTP-bd"/>
</dbReference>